<organism evidence="4">
    <name type="scientific">Emiliania huxleyi</name>
    <name type="common">Coccolithophore</name>
    <name type="synonym">Pontosphaera huxleyi</name>
    <dbReference type="NCBI Taxonomy" id="2903"/>
    <lineage>
        <taxon>Eukaryota</taxon>
        <taxon>Haptista</taxon>
        <taxon>Haptophyta</taxon>
        <taxon>Prymnesiophyceae</taxon>
        <taxon>Isochrysidales</taxon>
        <taxon>Noelaerhabdaceae</taxon>
        <taxon>Emiliania</taxon>
    </lineage>
</organism>
<protein>
    <recommendedName>
        <fullName evidence="5">Hemerythrin-like domain-containing protein</fullName>
    </recommendedName>
</protein>
<dbReference type="AlphaFoldDB" id="A0A6S9YV32"/>
<evidence type="ECO:0008006" key="5">
    <source>
        <dbReference type="Google" id="ProtNLM"/>
    </source>
</evidence>
<dbReference type="Gene3D" id="1.20.120.50">
    <property type="entry name" value="Hemerythrin-like"/>
    <property type="match status" value="1"/>
</dbReference>
<reference evidence="4" key="1">
    <citation type="submission" date="2021-01" db="EMBL/GenBank/DDBJ databases">
        <authorList>
            <person name="Corre E."/>
            <person name="Pelletier E."/>
            <person name="Niang G."/>
            <person name="Scheremetjew M."/>
            <person name="Finn R."/>
            <person name="Kale V."/>
            <person name="Holt S."/>
            <person name="Cochrane G."/>
            <person name="Meng A."/>
            <person name="Brown T."/>
            <person name="Cohen L."/>
        </authorList>
    </citation>
    <scope>NUCLEOTIDE SEQUENCE</scope>
    <source>
        <strain evidence="4">379</strain>
    </source>
</reference>
<comment type="similarity">
    <text evidence="1">Belongs to the hemerythrin family.</text>
</comment>
<evidence type="ECO:0000313" key="4">
    <source>
        <dbReference type="EMBL" id="CAE0534544.1"/>
    </source>
</evidence>
<accession>A0A6S9YV32</accession>
<gene>
    <name evidence="4" type="ORF">EHUX00137_LOCUS7745</name>
</gene>
<evidence type="ECO:0000256" key="1">
    <source>
        <dbReference type="ARBA" id="ARBA00010587"/>
    </source>
</evidence>
<evidence type="ECO:0000256" key="2">
    <source>
        <dbReference type="ARBA" id="ARBA00022723"/>
    </source>
</evidence>
<dbReference type="EMBL" id="HBIR01010824">
    <property type="protein sequence ID" value="CAE0534544.1"/>
    <property type="molecule type" value="Transcribed_RNA"/>
</dbReference>
<name>A0A6S9YV32_EMIHU</name>
<sequence>MAAWAHGGSYGDRVRFLMLCVETGASGLRTAKAFGKEFRLPATVVNGYIESKSELPRFGQLGCGGFVVLGRHGEFVAARTVPSYLDRGALAFAAVEALLAGLGVQRSTPATGGGGGGSEGKGGAAAAPLLLAAVAHAQMDREHEGLADAADALRQQRSLASLRRLRREWAEHCAHEEALFEQHDFAGHRSRGDLAGTASHVKHHRALLASMDAAVQSCEEGAECSRGGCCAPGLVSDESVRRILGELQQHGDVYDAAYVGRLG</sequence>
<evidence type="ECO:0000256" key="3">
    <source>
        <dbReference type="ARBA" id="ARBA00023004"/>
    </source>
</evidence>
<dbReference type="InterPro" id="IPR035938">
    <property type="entry name" value="Hemerythrin-like_sf"/>
</dbReference>
<keyword evidence="3" id="KW-0408">Iron</keyword>
<keyword evidence="2" id="KW-0479">Metal-binding</keyword>
<dbReference type="GO" id="GO:0046872">
    <property type="term" value="F:metal ion binding"/>
    <property type="evidence" value="ECO:0007669"/>
    <property type="project" value="UniProtKB-KW"/>
</dbReference>
<dbReference type="SUPFAM" id="SSF47188">
    <property type="entry name" value="Hemerythrin-like"/>
    <property type="match status" value="1"/>
</dbReference>
<proteinExistence type="inferred from homology"/>